<dbReference type="AlphaFoldDB" id="A0AAJ3NPZ9"/>
<feature type="compositionally biased region" description="Basic and acidic residues" evidence="1">
    <location>
        <begin position="122"/>
        <end position="131"/>
    </location>
</feature>
<evidence type="ECO:0000313" key="3">
    <source>
        <dbReference type="Proteomes" id="UP000193387"/>
    </source>
</evidence>
<feature type="region of interest" description="Disordered" evidence="1">
    <location>
        <begin position="110"/>
        <end position="131"/>
    </location>
</feature>
<proteinExistence type="predicted"/>
<keyword evidence="3" id="KW-1185">Reference proteome</keyword>
<protein>
    <submittedName>
        <fullName evidence="2">Uncharacterized protein</fullName>
    </submittedName>
</protein>
<name>A0AAJ3NPZ9_9MYCO</name>
<sequence>MTGHLPPASTALVDHDRSVCLCGVGAPGYGAVTAVHADGSTVLLVAETARIGDTTAVFDAACSDAPHEQPGPLAAGWRDRIALAPIRCGRATRTTGRPCRQIVTHAGAACARHRQPTTTTTDVHDEGNAHR</sequence>
<dbReference type="Proteomes" id="UP000193387">
    <property type="component" value="Unassembled WGS sequence"/>
</dbReference>
<accession>A0AAJ3NPZ9</accession>
<evidence type="ECO:0000313" key="2">
    <source>
        <dbReference type="EMBL" id="ORW70672.1"/>
    </source>
</evidence>
<organism evidence="2 3">
    <name type="scientific">Mycobacterium saskatchewanense</name>
    <dbReference type="NCBI Taxonomy" id="220927"/>
    <lineage>
        <taxon>Bacteria</taxon>
        <taxon>Bacillati</taxon>
        <taxon>Actinomycetota</taxon>
        <taxon>Actinomycetes</taxon>
        <taxon>Mycobacteriales</taxon>
        <taxon>Mycobacteriaceae</taxon>
        <taxon>Mycobacterium</taxon>
        <taxon>Mycobacterium simiae complex</taxon>
    </lineage>
</organism>
<dbReference type="RefSeq" id="WP_232069272.1">
    <property type="nucleotide sequence ID" value="NZ_AP022573.1"/>
</dbReference>
<dbReference type="EMBL" id="LQPR01000038">
    <property type="protein sequence ID" value="ORW70672.1"/>
    <property type="molecule type" value="Genomic_DNA"/>
</dbReference>
<comment type="caution">
    <text evidence="2">The sequence shown here is derived from an EMBL/GenBank/DDBJ whole genome shotgun (WGS) entry which is preliminary data.</text>
</comment>
<gene>
    <name evidence="2" type="ORF">AWC23_16465</name>
</gene>
<reference evidence="2 3" key="1">
    <citation type="submission" date="2016-01" db="EMBL/GenBank/DDBJ databases">
        <title>The new phylogeny of the genus Mycobacterium.</title>
        <authorList>
            <person name="Tarcisio F."/>
            <person name="Conor M."/>
            <person name="Antonella G."/>
            <person name="Elisabetta G."/>
            <person name="Giulia F.S."/>
            <person name="Sara T."/>
            <person name="Anna F."/>
            <person name="Clotilde B."/>
            <person name="Roberto B."/>
            <person name="Veronica D.S."/>
            <person name="Fabio R."/>
            <person name="Monica P."/>
            <person name="Olivier J."/>
            <person name="Enrico T."/>
            <person name="Nicola S."/>
        </authorList>
    </citation>
    <scope>NUCLEOTIDE SEQUENCE [LARGE SCALE GENOMIC DNA]</scope>
    <source>
        <strain evidence="2 3">DSM 44616</strain>
    </source>
</reference>
<evidence type="ECO:0000256" key="1">
    <source>
        <dbReference type="SAM" id="MobiDB-lite"/>
    </source>
</evidence>